<accession>A0ACC7PHH2</accession>
<protein>
    <submittedName>
        <fullName evidence="1">MobC family plasmid mobilization relaxosome protein</fullName>
    </submittedName>
</protein>
<dbReference type="EMBL" id="JAPEQY010000015">
    <property type="protein sequence ID" value="MFO2479457.1"/>
    <property type="molecule type" value="Genomic_DNA"/>
</dbReference>
<reference evidence="1" key="1">
    <citation type="submission" date="2022-11" db="EMBL/GenBank/DDBJ databases">
        <title>Draft genome sequences of strains of Pseudomonas imrae sp. nov.</title>
        <authorList>
            <person name="Salva Serra F."/>
            <person name="Nimje P."/>
            <person name="Moore E.R.B."/>
            <person name="Marathe N.P."/>
        </authorList>
    </citation>
    <scope>NUCLEOTIDE SEQUENCE</scope>
    <source>
        <strain evidence="1">15FMM2</strain>
    </source>
</reference>
<evidence type="ECO:0000313" key="2">
    <source>
        <dbReference type="Proteomes" id="UP001637618"/>
    </source>
</evidence>
<evidence type="ECO:0000313" key="1">
    <source>
        <dbReference type="EMBL" id="MFO2479457.1"/>
    </source>
</evidence>
<comment type="caution">
    <text evidence="1">The sequence shown here is derived from an EMBL/GenBank/DDBJ whole genome shotgun (WGS) entry which is preliminary data.</text>
</comment>
<sequence length="193" mass="21692">MPRKASIGATRDSAVYRVRIPADLKSEWEAHCEKKGCSQHGMIRALMRYAIQDELPPEVKEWISGQIAGEPDEGPKQRFEVRFTPSEHHEIVARSEAEACSPQRWVINCVRASLTNQPQFTMEATKALWDSSGQLRSIGRNLNQIAKKLNEGIGEGLSAKEIKRLSDYIYSHTEAVSKLQDASLSRWKIVSAS</sequence>
<gene>
    <name evidence="1" type="ORF">OOJ96_18810</name>
</gene>
<dbReference type="Proteomes" id="UP001637618">
    <property type="component" value="Unassembled WGS sequence"/>
</dbReference>
<organism evidence="1 2">
    <name type="scientific">Pseudomonas imrae</name>
    <dbReference type="NCBI Taxonomy" id="2992837"/>
    <lineage>
        <taxon>Bacteria</taxon>
        <taxon>Pseudomonadati</taxon>
        <taxon>Pseudomonadota</taxon>
        <taxon>Gammaproteobacteria</taxon>
        <taxon>Pseudomonadales</taxon>
        <taxon>Pseudomonadaceae</taxon>
        <taxon>Pseudomonas</taxon>
    </lineage>
</organism>
<name>A0ACC7PHH2_9PSED</name>
<keyword evidence="2" id="KW-1185">Reference proteome</keyword>
<proteinExistence type="predicted"/>